<organism evidence="2 3">
    <name type="scientific">Paracoccidioides lutzii (strain ATCC MYA-826 / Pb01)</name>
    <name type="common">Paracoccidioides brasiliensis</name>
    <dbReference type="NCBI Taxonomy" id="502779"/>
    <lineage>
        <taxon>Eukaryota</taxon>
        <taxon>Fungi</taxon>
        <taxon>Dikarya</taxon>
        <taxon>Ascomycota</taxon>
        <taxon>Pezizomycotina</taxon>
        <taxon>Eurotiomycetes</taxon>
        <taxon>Eurotiomycetidae</taxon>
        <taxon>Onygenales</taxon>
        <taxon>Ajellomycetaceae</taxon>
        <taxon>Paracoccidioides</taxon>
    </lineage>
</organism>
<evidence type="ECO:0000313" key="2">
    <source>
        <dbReference type="EMBL" id="EEH36665.2"/>
    </source>
</evidence>
<gene>
    <name evidence="2" type="ORF">PAAG_07083</name>
</gene>
<dbReference type="VEuPathDB" id="FungiDB:PAAG_07083"/>
<keyword evidence="3" id="KW-1185">Reference proteome</keyword>
<evidence type="ECO:0000313" key="3">
    <source>
        <dbReference type="Proteomes" id="UP000002059"/>
    </source>
</evidence>
<proteinExistence type="predicted"/>
<dbReference type="EMBL" id="KN294012">
    <property type="protein sequence ID" value="EEH36665.2"/>
    <property type="molecule type" value="Genomic_DNA"/>
</dbReference>
<sequence>MSARRSLGRGCSAQRPASACPPARCSLGPTPRPKPQPQAPVVPSQAGLQRTWRRARLVHYVTRTLPCTSPASSLPHGTFHNPQQPGLNQRECLGTRDLHQIPTVFLSRTRLGKRIGLGFSGPHIQLQPGSLDLATRANTILIPFVEARRSYLASLLRMLFRMRLTATRQIEYCQHRARFHHKIQSG</sequence>
<name>C1H8A6_PARBA</name>
<dbReference type="GeneID" id="9094368"/>
<dbReference type="KEGG" id="pbl:PAAG_07083"/>
<accession>C1H8A6</accession>
<dbReference type="Proteomes" id="UP000002059">
    <property type="component" value="Partially assembled WGS sequence"/>
</dbReference>
<dbReference type="RefSeq" id="XP_015700555.1">
    <property type="nucleotide sequence ID" value="XM_015846120.1"/>
</dbReference>
<reference evidence="2 3" key="1">
    <citation type="journal article" date="2011" name="PLoS Genet.">
        <title>Comparative genomic analysis of human fungal pathogens causing paracoccidioidomycosis.</title>
        <authorList>
            <person name="Desjardins C.A."/>
            <person name="Champion M.D."/>
            <person name="Holder J.W."/>
            <person name="Muszewska A."/>
            <person name="Goldberg J."/>
            <person name="Bailao A.M."/>
            <person name="Brigido M.M."/>
            <person name="Ferreira M.E."/>
            <person name="Garcia A.M."/>
            <person name="Grynberg M."/>
            <person name="Gujja S."/>
            <person name="Heiman D.I."/>
            <person name="Henn M.R."/>
            <person name="Kodira C.D."/>
            <person name="Leon-Narvaez H."/>
            <person name="Longo L.V."/>
            <person name="Ma L.J."/>
            <person name="Malavazi I."/>
            <person name="Matsuo A.L."/>
            <person name="Morais F.V."/>
            <person name="Pereira M."/>
            <person name="Rodriguez-Brito S."/>
            <person name="Sakthikumar S."/>
            <person name="Salem-Izacc S.M."/>
            <person name="Sykes S.M."/>
            <person name="Teixeira M.M."/>
            <person name="Vallejo M.C."/>
            <person name="Walter M.E."/>
            <person name="Yandava C."/>
            <person name="Young S."/>
            <person name="Zeng Q."/>
            <person name="Zucker J."/>
            <person name="Felipe M.S."/>
            <person name="Goldman G.H."/>
            <person name="Haas B.J."/>
            <person name="McEwen J.G."/>
            <person name="Nino-Vega G."/>
            <person name="Puccia R."/>
            <person name="San-Blas G."/>
            <person name="Soares C.M."/>
            <person name="Birren B.W."/>
            <person name="Cuomo C.A."/>
        </authorList>
    </citation>
    <scope>NUCLEOTIDE SEQUENCE [LARGE SCALE GENOMIC DNA]</scope>
    <source>
        <strain evidence="3">ATCC MYA-826 / Pb01</strain>
    </source>
</reference>
<evidence type="ECO:0000256" key="1">
    <source>
        <dbReference type="SAM" id="MobiDB-lite"/>
    </source>
</evidence>
<feature type="compositionally biased region" description="Pro residues" evidence="1">
    <location>
        <begin position="30"/>
        <end position="40"/>
    </location>
</feature>
<dbReference type="AlphaFoldDB" id="C1H8A6"/>
<feature type="region of interest" description="Disordered" evidence="1">
    <location>
        <begin position="1"/>
        <end position="48"/>
    </location>
</feature>
<protein>
    <submittedName>
        <fullName evidence="2">Uncharacterized protein</fullName>
    </submittedName>
</protein>
<dbReference type="HOGENOM" id="CLU_1454842_0_0_1"/>